<evidence type="ECO:0000313" key="4">
    <source>
        <dbReference type="Proteomes" id="UP000002439"/>
    </source>
</evidence>
<keyword evidence="4" id="KW-1185">Reference proteome</keyword>
<evidence type="ECO:0000313" key="3">
    <source>
        <dbReference type="EMBL" id="AAL63760.1"/>
    </source>
</evidence>
<dbReference type="InParanoid" id="Q8ZWE2"/>
<feature type="region of interest" description="Disordered" evidence="1">
    <location>
        <begin position="1"/>
        <end position="70"/>
    </location>
</feature>
<keyword evidence="2" id="KW-0812">Transmembrane</keyword>
<dbReference type="EMBL" id="AE009441">
    <property type="protein sequence ID" value="AAL63760.1"/>
    <property type="molecule type" value="Genomic_DNA"/>
</dbReference>
<evidence type="ECO:0000256" key="1">
    <source>
        <dbReference type="SAM" id="MobiDB-lite"/>
    </source>
</evidence>
<reference evidence="3 4" key="1">
    <citation type="journal article" date="2002" name="Proc. Natl. Acad. Sci. U.S.A.">
        <title>Genome sequence of the hyperthermophilic crenarchaeon Pyrobaculum aerophilum.</title>
        <authorList>
            <person name="Fitz-Gibbon S.T."/>
            <person name="Ladner H."/>
            <person name="Kim U.J."/>
            <person name="Stetter K.O."/>
            <person name="Simon M.I."/>
            <person name="Miller J.H."/>
        </authorList>
    </citation>
    <scope>NUCLEOTIDE SEQUENCE [LARGE SCALE GENOMIC DNA]</scope>
    <source>
        <strain evidence="4">ATCC 51768 / DSM 7523 / JCM 9630 / CIP 104966 / NBRC 100827 / IM2</strain>
    </source>
</reference>
<dbReference type="Proteomes" id="UP000002439">
    <property type="component" value="Chromosome"/>
</dbReference>
<dbReference type="AlphaFoldDB" id="Q8ZWE2"/>
<sequence>MGDVQERVMREPLPPTPPRAGRGGPGARAEGGESPPRGLPTPRARPAPEASGDPGPRVPRGARGDRGHSPAWLQYHRGKIKNQHVDGFAISTHGKSGSWYLDKSSKAIAGAAIITSAIFVDMNSRDFLKILPFSPSRARHMSALVLVITSLTTSVYIRLFLSTRPRPWPF</sequence>
<dbReference type="EnsemblBacteria" id="AAL63760">
    <property type="protein sequence ID" value="AAL63760"/>
    <property type="gene ID" value="PAE1828"/>
</dbReference>
<protein>
    <submittedName>
        <fullName evidence="3">PaREP13</fullName>
    </submittedName>
</protein>
<keyword evidence="2" id="KW-0472">Membrane</keyword>
<proteinExistence type="predicted"/>
<accession>Q8ZWE2</accession>
<feature type="compositionally biased region" description="Basic and acidic residues" evidence="1">
    <location>
        <begin position="1"/>
        <end position="10"/>
    </location>
</feature>
<feature type="transmembrane region" description="Helical" evidence="2">
    <location>
        <begin position="140"/>
        <end position="161"/>
    </location>
</feature>
<gene>
    <name evidence="3" type="ordered locus">PAE1828</name>
</gene>
<name>Q8ZWE2_PYRAE</name>
<dbReference type="KEGG" id="pai:PAE1828"/>
<evidence type="ECO:0000256" key="2">
    <source>
        <dbReference type="SAM" id="Phobius"/>
    </source>
</evidence>
<organism evidence="3 4">
    <name type="scientific">Pyrobaculum aerophilum (strain ATCC 51768 / DSM 7523 / JCM 9630 / CIP 104966 / NBRC 100827 / IM2)</name>
    <dbReference type="NCBI Taxonomy" id="178306"/>
    <lineage>
        <taxon>Archaea</taxon>
        <taxon>Thermoproteota</taxon>
        <taxon>Thermoprotei</taxon>
        <taxon>Thermoproteales</taxon>
        <taxon>Thermoproteaceae</taxon>
        <taxon>Pyrobaculum</taxon>
    </lineage>
</organism>
<keyword evidence="2" id="KW-1133">Transmembrane helix</keyword>
<dbReference type="HOGENOM" id="CLU_1567218_0_0_2"/>